<organism evidence="9 10">
    <name type="scientific">Sphaeroforma arctica JP610</name>
    <dbReference type="NCBI Taxonomy" id="667725"/>
    <lineage>
        <taxon>Eukaryota</taxon>
        <taxon>Ichthyosporea</taxon>
        <taxon>Ichthyophonida</taxon>
        <taxon>Sphaeroforma</taxon>
    </lineage>
</organism>
<evidence type="ECO:0000256" key="7">
    <source>
        <dbReference type="SAM" id="MobiDB-lite"/>
    </source>
</evidence>
<sequence>MMSIPIPETDEKVEDTDEIYGKAPKISSHYIRIMDRYLITDRVLYDADSDDERWVENFNTTHQSSSRSVSIDEFERLFDLLEKSSPYEELIEYGEAKNLLNCEDLIVKAVYQLWKDKRRARMSKPLRPTIKFDPHNDPDLAHDPYVAFRRRSERHRIKTRKHQKQDESNYDKMLKLRRDLDKALVLLDLVKKRERLKAESVRHAKECLQKRYELNDWSDRLFLPETGGPDIADLSPSPTTIKKIRTGHKKDRESSKRKHKEGPRLPVAESDIEEVKPSLLKIKLHKPSENPYVVRKIKGISFSVGRGLGCPTAIKSPAVAFGYTPLKGMPNVRCARRRIGRGGRVLFDRTPTWAAEQFSADPKYIDPFVRHGPFENLVRRQTSSVATPQMTNSILKMSAVVDHRIPGPVRPAGPIGTTQVQSQNINSNSNSISYSTKQSHPLTAQQQQAYPHTSAQRVEHSGANSAQNQALGGATHSLTTSSAPSDQQPVQTQRLATTQNTADQLNSSYTLPTGQRPTTALLANSGVGGSSSTNTNTTTNTNLSSNTNPISNPITTAKLMASTKSCTITNATSAAASSVPQSASSVSQVQPGHIGTQLGGVSSLASTTPAVGAYSSTSTSAGQSASRIPSSNVYSQPYATTLVNRPIPQDQENTTADGYDSAPTMSAVDGTVRGQSLTQAQATSTADANLNPNQATFNHGGSATKMSSDTPMTTTAASQPVDSQSYAALSAQRAQPQQQQQQQQLHGNHVNNLNATSNAATSVPYNSISQIPSMNNSTYTSRQSSFGETCSDGSQPQRTASRSAVAAVASSVPSMSQSAM</sequence>
<evidence type="ECO:0000256" key="5">
    <source>
        <dbReference type="ARBA" id="ARBA00023242"/>
    </source>
</evidence>
<dbReference type="GO" id="GO:0005634">
    <property type="term" value="C:nucleus"/>
    <property type="evidence" value="ECO:0007669"/>
    <property type="project" value="UniProtKB-SubCell"/>
</dbReference>
<feature type="region of interest" description="Disordered" evidence="7">
    <location>
        <begin position="228"/>
        <end position="268"/>
    </location>
</feature>
<keyword evidence="5 6" id="KW-0539">Nucleus</keyword>
<evidence type="ECO:0000313" key="9">
    <source>
        <dbReference type="EMBL" id="KNC75529.1"/>
    </source>
</evidence>
<keyword evidence="10" id="KW-1185">Reference proteome</keyword>
<evidence type="ECO:0000256" key="6">
    <source>
        <dbReference type="RuleBase" id="RU361124"/>
    </source>
</evidence>
<dbReference type="eggNOG" id="KOG2261">
    <property type="taxonomic scope" value="Eukaryota"/>
</dbReference>
<dbReference type="STRING" id="667725.A0A0L0FFI4"/>
<feature type="compositionally biased region" description="Low complexity" evidence="7">
    <location>
        <begin position="727"/>
        <end position="744"/>
    </location>
</feature>
<proteinExistence type="inferred from homology"/>
<dbReference type="Pfam" id="PF10513">
    <property type="entry name" value="EPL1"/>
    <property type="match status" value="1"/>
</dbReference>
<dbReference type="GeneID" id="25912454"/>
<dbReference type="OrthoDB" id="435275at2759"/>
<dbReference type="InterPro" id="IPR024943">
    <property type="entry name" value="Enhancer_polycomb"/>
</dbReference>
<feature type="compositionally biased region" description="Low complexity" evidence="7">
    <location>
        <begin position="800"/>
        <end position="820"/>
    </location>
</feature>
<feature type="region of interest" description="Disordered" evidence="7">
    <location>
        <begin position="405"/>
        <end position="550"/>
    </location>
</feature>
<reference evidence="9 10" key="1">
    <citation type="submission" date="2011-02" db="EMBL/GenBank/DDBJ databases">
        <title>The Genome Sequence of Sphaeroforma arctica JP610.</title>
        <authorList>
            <consortium name="The Broad Institute Genome Sequencing Platform"/>
            <person name="Russ C."/>
            <person name="Cuomo C."/>
            <person name="Young S.K."/>
            <person name="Zeng Q."/>
            <person name="Gargeya S."/>
            <person name="Alvarado L."/>
            <person name="Berlin A."/>
            <person name="Chapman S.B."/>
            <person name="Chen Z."/>
            <person name="Freedman E."/>
            <person name="Gellesch M."/>
            <person name="Goldberg J."/>
            <person name="Griggs A."/>
            <person name="Gujja S."/>
            <person name="Heilman E."/>
            <person name="Heiman D."/>
            <person name="Howarth C."/>
            <person name="Mehta T."/>
            <person name="Neiman D."/>
            <person name="Pearson M."/>
            <person name="Roberts A."/>
            <person name="Saif S."/>
            <person name="Shea T."/>
            <person name="Shenoy N."/>
            <person name="Sisk P."/>
            <person name="Stolte C."/>
            <person name="Sykes S."/>
            <person name="White J."/>
            <person name="Yandava C."/>
            <person name="Burger G."/>
            <person name="Gray M.W."/>
            <person name="Holland P.W.H."/>
            <person name="King N."/>
            <person name="Lang F.B.F."/>
            <person name="Roger A.J."/>
            <person name="Ruiz-Trillo I."/>
            <person name="Haas B."/>
            <person name="Nusbaum C."/>
            <person name="Birren B."/>
        </authorList>
    </citation>
    <scope>NUCLEOTIDE SEQUENCE [LARGE SCALE GENOMIC DNA]</scope>
    <source>
        <strain evidence="9 10">JP610</strain>
    </source>
</reference>
<dbReference type="PANTHER" id="PTHR14898">
    <property type="entry name" value="ENHANCER OF POLYCOMB"/>
    <property type="match status" value="1"/>
</dbReference>
<feature type="compositionally biased region" description="Basic residues" evidence="7">
    <location>
        <begin position="242"/>
        <end position="261"/>
    </location>
</feature>
<feature type="compositionally biased region" description="Polar residues" evidence="7">
    <location>
        <begin position="767"/>
        <end position="799"/>
    </location>
</feature>
<feature type="compositionally biased region" description="Polar residues" evidence="7">
    <location>
        <begin position="673"/>
        <end position="726"/>
    </location>
</feature>
<dbReference type="RefSeq" id="XP_014149431.1">
    <property type="nucleotide sequence ID" value="XM_014293956.1"/>
</dbReference>
<dbReference type="Proteomes" id="UP000054560">
    <property type="component" value="Unassembled WGS sequence"/>
</dbReference>
<protein>
    <recommendedName>
        <fullName evidence="6">Enhancer of polycomb-like protein</fullName>
    </recommendedName>
</protein>
<evidence type="ECO:0000256" key="4">
    <source>
        <dbReference type="ARBA" id="ARBA00023163"/>
    </source>
</evidence>
<dbReference type="GO" id="GO:0006357">
    <property type="term" value="P:regulation of transcription by RNA polymerase II"/>
    <property type="evidence" value="ECO:0007669"/>
    <property type="project" value="InterPro"/>
</dbReference>
<evidence type="ECO:0000259" key="8">
    <source>
        <dbReference type="Pfam" id="PF10513"/>
    </source>
</evidence>
<feature type="region of interest" description="Disordered" evidence="7">
    <location>
        <begin position="767"/>
        <end position="820"/>
    </location>
</feature>
<feature type="region of interest" description="Disordered" evidence="7">
    <location>
        <begin position="645"/>
        <end position="745"/>
    </location>
</feature>
<keyword evidence="4 6" id="KW-0804">Transcription</keyword>
<dbReference type="InterPro" id="IPR019542">
    <property type="entry name" value="Enhancer_polycomb-like_N"/>
</dbReference>
<evidence type="ECO:0000313" key="10">
    <source>
        <dbReference type="Proteomes" id="UP000054560"/>
    </source>
</evidence>
<feature type="compositionally biased region" description="Polar residues" evidence="7">
    <location>
        <begin position="440"/>
        <end position="522"/>
    </location>
</feature>
<gene>
    <name evidence="9" type="ORF">SARC_11950</name>
</gene>
<feature type="compositionally biased region" description="Low complexity" evidence="7">
    <location>
        <begin position="417"/>
        <end position="439"/>
    </location>
</feature>
<evidence type="ECO:0000256" key="2">
    <source>
        <dbReference type="ARBA" id="ARBA00008035"/>
    </source>
</evidence>
<dbReference type="EMBL" id="KQ243568">
    <property type="protein sequence ID" value="KNC75529.1"/>
    <property type="molecule type" value="Genomic_DNA"/>
</dbReference>
<keyword evidence="3 6" id="KW-0805">Transcription regulation</keyword>
<evidence type="ECO:0000256" key="3">
    <source>
        <dbReference type="ARBA" id="ARBA00023015"/>
    </source>
</evidence>
<feature type="domain" description="Enhancer of polycomb-like N-terminal" evidence="8">
    <location>
        <begin position="23"/>
        <end position="83"/>
    </location>
</feature>
<comment type="subcellular location">
    <subcellularLocation>
        <location evidence="1 6">Nucleus</location>
    </subcellularLocation>
</comment>
<comment type="similarity">
    <text evidence="2 6">Belongs to the enhancer of polycomb family.</text>
</comment>
<evidence type="ECO:0000256" key="1">
    <source>
        <dbReference type="ARBA" id="ARBA00004123"/>
    </source>
</evidence>
<dbReference type="AlphaFoldDB" id="A0A0L0FFI4"/>
<dbReference type="GO" id="GO:0035267">
    <property type="term" value="C:NuA4 histone acetyltransferase complex"/>
    <property type="evidence" value="ECO:0007669"/>
    <property type="project" value="InterPro"/>
</dbReference>
<feature type="compositionally biased region" description="Low complexity" evidence="7">
    <location>
        <begin position="530"/>
        <end position="550"/>
    </location>
</feature>
<name>A0A0L0FFI4_9EUKA</name>
<accession>A0A0L0FFI4</accession>